<comment type="caution">
    <text evidence="8">The sequence shown here is derived from an EMBL/GenBank/DDBJ whole genome shotgun (WGS) entry which is preliminary data.</text>
</comment>
<evidence type="ECO:0000256" key="4">
    <source>
        <dbReference type="ARBA" id="ARBA00022833"/>
    </source>
</evidence>
<evidence type="ECO:0000256" key="3">
    <source>
        <dbReference type="ARBA" id="ARBA00022723"/>
    </source>
</evidence>
<keyword evidence="3" id="KW-0479">Metal-binding</keyword>
<evidence type="ECO:0000313" key="8">
    <source>
        <dbReference type="EMBL" id="CAG9313313.1"/>
    </source>
</evidence>
<name>A0AAU9IY98_9CILI</name>
<proteinExistence type="inferred from homology"/>
<evidence type="ECO:0000259" key="7">
    <source>
        <dbReference type="PROSITE" id="PS51837"/>
    </source>
</evidence>
<dbReference type="EMBL" id="CAJZBQ010000010">
    <property type="protein sequence ID" value="CAG9313313.1"/>
    <property type="molecule type" value="Genomic_DNA"/>
</dbReference>
<evidence type="ECO:0000256" key="2">
    <source>
        <dbReference type="ARBA" id="ARBA00005975"/>
    </source>
</evidence>
<dbReference type="AlphaFoldDB" id="A0AAU9IY98"/>
<comment type="similarity">
    <text evidence="2">Belongs to the CDIP1/LITAF family.</text>
</comment>
<dbReference type="GO" id="GO:0005634">
    <property type="term" value="C:nucleus"/>
    <property type="evidence" value="ECO:0007669"/>
    <property type="project" value="TreeGrafter"/>
</dbReference>
<feature type="domain" description="LITAF" evidence="7">
    <location>
        <begin position="76"/>
        <end position="160"/>
    </location>
</feature>
<dbReference type="Proteomes" id="UP001162131">
    <property type="component" value="Unassembled WGS sequence"/>
</dbReference>
<dbReference type="Pfam" id="PF10601">
    <property type="entry name" value="zf-LITAF-like"/>
    <property type="match status" value="1"/>
</dbReference>
<feature type="region of interest" description="Disordered" evidence="6">
    <location>
        <begin position="1"/>
        <end position="69"/>
    </location>
</feature>
<evidence type="ECO:0000256" key="5">
    <source>
        <dbReference type="ARBA" id="ARBA00023136"/>
    </source>
</evidence>
<reference evidence="8" key="1">
    <citation type="submission" date="2021-09" db="EMBL/GenBank/DDBJ databases">
        <authorList>
            <consortium name="AG Swart"/>
            <person name="Singh M."/>
            <person name="Singh A."/>
            <person name="Seah K."/>
            <person name="Emmerich C."/>
        </authorList>
    </citation>
    <scope>NUCLEOTIDE SEQUENCE</scope>
    <source>
        <strain evidence="8">ATCC30299</strain>
    </source>
</reference>
<keyword evidence="9" id="KW-1185">Reference proteome</keyword>
<sequence>MQQPQSMASPSYPYANIPQSGPPPSPYGNQPGSQSPNMPQASMPPSANPYPSQGYPYQASPQNQQFQPYQPIQPGQAIMYAQPQTLWTNRPQIAFCPHCRLEILTSVKYEPGAVTYLSCLGLVCVGCFWGCCLVPFCITELQDCSHYCSSCNNFIYKKSLI</sequence>
<dbReference type="PANTHER" id="PTHR23292:SF46">
    <property type="entry name" value="LIPOPOLYSACCHARIDE-INDUCED TUMOR NECROSIS FACTOR-ALPHA FACTOR HOMOLOG"/>
    <property type="match status" value="1"/>
</dbReference>
<gene>
    <name evidence="8" type="ORF">BSTOLATCC_MIC8586</name>
</gene>
<evidence type="ECO:0000256" key="6">
    <source>
        <dbReference type="SAM" id="MobiDB-lite"/>
    </source>
</evidence>
<dbReference type="InterPro" id="IPR006629">
    <property type="entry name" value="LITAF"/>
</dbReference>
<dbReference type="SMART" id="SM00714">
    <property type="entry name" value="LITAF"/>
    <property type="match status" value="1"/>
</dbReference>
<dbReference type="PANTHER" id="PTHR23292">
    <property type="entry name" value="LIPOPOLYSACCHARIDE-INDUCED TUMOR NECROSIS FACTOR-ALPHA FACTOR"/>
    <property type="match status" value="1"/>
</dbReference>
<keyword evidence="5" id="KW-0472">Membrane</keyword>
<keyword evidence="4" id="KW-0862">Zinc</keyword>
<feature type="compositionally biased region" description="Low complexity" evidence="6">
    <location>
        <begin position="56"/>
        <end position="69"/>
    </location>
</feature>
<protein>
    <recommendedName>
        <fullName evidence="7">LITAF domain-containing protein</fullName>
    </recommendedName>
</protein>
<dbReference type="GO" id="GO:0098574">
    <property type="term" value="C:cytoplasmic side of lysosomal membrane"/>
    <property type="evidence" value="ECO:0007669"/>
    <property type="project" value="TreeGrafter"/>
</dbReference>
<evidence type="ECO:0000256" key="1">
    <source>
        <dbReference type="ARBA" id="ARBA00004170"/>
    </source>
</evidence>
<accession>A0AAU9IY98</accession>
<dbReference type="InterPro" id="IPR037519">
    <property type="entry name" value="LITAF_fam"/>
</dbReference>
<dbReference type="GO" id="GO:0098560">
    <property type="term" value="C:cytoplasmic side of late endosome membrane"/>
    <property type="evidence" value="ECO:0007669"/>
    <property type="project" value="TreeGrafter"/>
</dbReference>
<comment type="subcellular location">
    <subcellularLocation>
        <location evidence="1">Membrane</location>
        <topology evidence="1">Peripheral membrane protein</topology>
    </subcellularLocation>
</comment>
<feature type="compositionally biased region" description="Polar residues" evidence="6">
    <location>
        <begin position="27"/>
        <end position="51"/>
    </location>
</feature>
<evidence type="ECO:0000313" key="9">
    <source>
        <dbReference type="Proteomes" id="UP001162131"/>
    </source>
</evidence>
<dbReference type="PROSITE" id="PS51837">
    <property type="entry name" value="LITAF"/>
    <property type="match status" value="1"/>
</dbReference>
<organism evidence="8 9">
    <name type="scientific">Blepharisma stoltei</name>
    <dbReference type="NCBI Taxonomy" id="1481888"/>
    <lineage>
        <taxon>Eukaryota</taxon>
        <taxon>Sar</taxon>
        <taxon>Alveolata</taxon>
        <taxon>Ciliophora</taxon>
        <taxon>Postciliodesmatophora</taxon>
        <taxon>Heterotrichea</taxon>
        <taxon>Heterotrichida</taxon>
        <taxon>Blepharismidae</taxon>
        <taxon>Blepharisma</taxon>
    </lineage>
</organism>
<dbReference type="GO" id="GO:0008270">
    <property type="term" value="F:zinc ion binding"/>
    <property type="evidence" value="ECO:0007669"/>
    <property type="project" value="TreeGrafter"/>
</dbReference>